<dbReference type="AlphaFoldDB" id="A0A9W6K6E2"/>
<reference evidence="1" key="1">
    <citation type="journal article" date="2014" name="Int. J. Syst. Evol. Microbiol.">
        <title>Complete genome sequence of Corynebacterium casei LMG S-19264T (=DSM 44701T), isolated from a smear-ripened cheese.</title>
        <authorList>
            <consortium name="US DOE Joint Genome Institute (JGI-PGF)"/>
            <person name="Walter F."/>
            <person name="Albersmeier A."/>
            <person name="Kalinowski J."/>
            <person name="Ruckert C."/>
        </authorList>
    </citation>
    <scope>NUCLEOTIDE SEQUENCE</scope>
    <source>
        <strain evidence="1">VKM B-2935</strain>
    </source>
</reference>
<name>A0A9W6K6E2_9PSED</name>
<evidence type="ECO:0000313" key="2">
    <source>
        <dbReference type="Proteomes" id="UP001143328"/>
    </source>
</evidence>
<dbReference type="PROSITE" id="PS51257">
    <property type="entry name" value="PROKAR_LIPOPROTEIN"/>
    <property type="match status" value="1"/>
</dbReference>
<evidence type="ECO:0008006" key="3">
    <source>
        <dbReference type="Google" id="ProtNLM"/>
    </source>
</evidence>
<keyword evidence="2" id="KW-1185">Reference proteome</keyword>
<reference evidence="1" key="2">
    <citation type="submission" date="2023-01" db="EMBL/GenBank/DDBJ databases">
        <authorList>
            <person name="Sun Q."/>
            <person name="Evtushenko L."/>
        </authorList>
    </citation>
    <scope>NUCLEOTIDE SEQUENCE</scope>
    <source>
        <strain evidence="1">VKM B-2935</strain>
    </source>
</reference>
<dbReference type="Proteomes" id="UP001143328">
    <property type="component" value="Unassembled WGS sequence"/>
</dbReference>
<comment type="caution">
    <text evidence="1">The sequence shown here is derived from an EMBL/GenBank/DDBJ whole genome shotgun (WGS) entry which is preliminary data.</text>
</comment>
<dbReference type="EMBL" id="BSFN01000002">
    <property type="protein sequence ID" value="GLK87788.1"/>
    <property type="molecule type" value="Genomic_DNA"/>
</dbReference>
<sequence length="185" mass="19681">MHKVWGGAVMVAMLGGCAGTAPVQDPPALFDGWYAQQAVGNPLYAPGLWPLLASRANFPVLDAPATAGLVHLHIDADQQLTVRLQQGERCVGQLSIAGNLDGTQYRFSDNDFNGIPLLAWGHNSREVTLDLSHPTQLPASIHTSSFGMFLIIAGGAPDRDVTYRYTAITAPEQPAQKCPAPAPGR</sequence>
<gene>
    <name evidence="1" type="ORF">GCM10017655_08500</name>
</gene>
<accession>A0A9W6K6E2</accession>
<dbReference type="RefSeq" id="WP_271194042.1">
    <property type="nucleotide sequence ID" value="NZ_BSFN01000002.1"/>
</dbReference>
<organism evidence="1 2">
    <name type="scientific">Pseudomonas turukhanskensis</name>
    <dbReference type="NCBI Taxonomy" id="1806536"/>
    <lineage>
        <taxon>Bacteria</taxon>
        <taxon>Pseudomonadati</taxon>
        <taxon>Pseudomonadota</taxon>
        <taxon>Gammaproteobacteria</taxon>
        <taxon>Pseudomonadales</taxon>
        <taxon>Pseudomonadaceae</taxon>
        <taxon>Pseudomonas</taxon>
    </lineage>
</organism>
<proteinExistence type="predicted"/>
<protein>
    <recommendedName>
        <fullName evidence="3">Lipoprotein</fullName>
    </recommendedName>
</protein>
<evidence type="ECO:0000313" key="1">
    <source>
        <dbReference type="EMBL" id="GLK87788.1"/>
    </source>
</evidence>